<accession>A0ABM7YYW7</accession>
<proteinExistence type="predicted"/>
<sequence length="85" mass="9790">MQILKAYAKGYVWVKTATAVKTLKQSPLLISSIRESLVSYGNCDSKFIKEDLKKGKENLTFHVIWKKLTPNSLRERRKIQSLSSF</sequence>
<protein>
    <submittedName>
        <fullName evidence="1">Uncharacterized protein</fullName>
    </submittedName>
</protein>
<dbReference type="Proteomes" id="UP001055453">
    <property type="component" value="Chromosome"/>
</dbReference>
<evidence type="ECO:0000313" key="1">
    <source>
        <dbReference type="EMBL" id="BDI15871.1"/>
    </source>
</evidence>
<gene>
    <name evidence="1" type="ORF">ANSO36C_16730</name>
</gene>
<dbReference type="EMBL" id="AP025732">
    <property type="protein sequence ID" value="BDI15871.1"/>
    <property type="molecule type" value="Genomic_DNA"/>
</dbReference>
<name>A0ABM7YYW7_NOSCO</name>
<organism evidence="1 2">
    <name type="scientific">Nostoc cf. commune SO-36</name>
    <dbReference type="NCBI Taxonomy" id="449208"/>
    <lineage>
        <taxon>Bacteria</taxon>
        <taxon>Bacillati</taxon>
        <taxon>Cyanobacteriota</taxon>
        <taxon>Cyanophyceae</taxon>
        <taxon>Nostocales</taxon>
        <taxon>Nostocaceae</taxon>
        <taxon>Nostoc</taxon>
    </lineage>
</organism>
<evidence type="ECO:0000313" key="2">
    <source>
        <dbReference type="Proteomes" id="UP001055453"/>
    </source>
</evidence>
<keyword evidence="2" id="KW-1185">Reference proteome</keyword>
<reference evidence="1" key="1">
    <citation type="submission" date="2022-04" db="EMBL/GenBank/DDBJ databases">
        <title>Complete genome sequence of a cyanobacterium, Nostoc sp. SO-36, isolated in Antarctica.</title>
        <authorList>
            <person name="Kanesaki Y."/>
            <person name="Effendi D."/>
            <person name="Sakamoto T."/>
            <person name="Ohtani S."/>
            <person name="Awai K."/>
        </authorList>
    </citation>
    <scope>NUCLEOTIDE SEQUENCE</scope>
    <source>
        <strain evidence="1">SO-36</strain>
    </source>
</reference>